<reference evidence="2" key="1">
    <citation type="submission" date="2023-07" db="EMBL/GenBank/DDBJ databases">
        <title>draft genome sequence of fig (Ficus carica).</title>
        <authorList>
            <person name="Takahashi T."/>
            <person name="Nishimura K."/>
        </authorList>
    </citation>
    <scope>NUCLEOTIDE SEQUENCE</scope>
</reference>
<protein>
    <submittedName>
        <fullName evidence="2">Uncharacterized protein</fullName>
    </submittedName>
</protein>
<evidence type="ECO:0000313" key="2">
    <source>
        <dbReference type="EMBL" id="GMN33379.1"/>
    </source>
</evidence>
<proteinExistence type="predicted"/>
<name>A0AA87ZHK1_FICCA</name>
<dbReference type="Proteomes" id="UP001187192">
    <property type="component" value="Unassembled WGS sequence"/>
</dbReference>
<dbReference type="AlphaFoldDB" id="A0AA87ZHK1"/>
<feature type="region of interest" description="Disordered" evidence="1">
    <location>
        <begin position="48"/>
        <end position="68"/>
    </location>
</feature>
<keyword evidence="3" id="KW-1185">Reference proteome</keyword>
<organism evidence="2 3">
    <name type="scientific">Ficus carica</name>
    <name type="common">Common fig</name>
    <dbReference type="NCBI Taxonomy" id="3494"/>
    <lineage>
        <taxon>Eukaryota</taxon>
        <taxon>Viridiplantae</taxon>
        <taxon>Streptophyta</taxon>
        <taxon>Embryophyta</taxon>
        <taxon>Tracheophyta</taxon>
        <taxon>Spermatophyta</taxon>
        <taxon>Magnoliopsida</taxon>
        <taxon>eudicotyledons</taxon>
        <taxon>Gunneridae</taxon>
        <taxon>Pentapetalae</taxon>
        <taxon>rosids</taxon>
        <taxon>fabids</taxon>
        <taxon>Rosales</taxon>
        <taxon>Moraceae</taxon>
        <taxon>Ficeae</taxon>
        <taxon>Ficus</taxon>
    </lineage>
</organism>
<gene>
    <name evidence="2" type="ORF">TIFTF001_041887</name>
</gene>
<evidence type="ECO:0000256" key="1">
    <source>
        <dbReference type="SAM" id="MobiDB-lite"/>
    </source>
</evidence>
<sequence length="68" mass="7484">MWHRLLKIELLLESPFADLDRLRQYKGDEAREDEGEDVEESVALGNIGANGEGRQAEGRCDKGGLIGG</sequence>
<dbReference type="EMBL" id="BTGU01002056">
    <property type="protein sequence ID" value="GMN33379.1"/>
    <property type="molecule type" value="Genomic_DNA"/>
</dbReference>
<accession>A0AA87ZHK1</accession>
<evidence type="ECO:0000313" key="3">
    <source>
        <dbReference type="Proteomes" id="UP001187192"/>
    </source>
</evidence>
<comment type="caution">
    <text evidence="2">The sequence shown here is derived from an EMBL/GenBank/DDBJ whole genome shotgun (WGS) entry which is preliminary data.</text>
</comment>